<accession>A0A9W5TEL8</accession>
<organism evidence="1 2">
    <name type="scientific">Babesia ovis</name>
    <dbReference type="NCBI Taxonomy" id="5869"/>
    <lineage>
        <taxon>Eukaryota</taxon>
        <taxon>Sar</taxon>
        <taxon>Alveolata</taxon>
        <taxon>Apicomplexa</taxon>
        <taxon>Aconoidasida</taxon>
        <taxon>Piroplasmida</taxon>
        <taxon>Babesiidae</taxon>
        <taxon>Babesia</taxon>
    </lineage>
</organism>
<keyword evidence="1" id="KW-0547">Nucleotide-binding</keyword>
<proteinExistence type="predicted"/>
<dbReference type="EMBL" id="BLIY01000017">
    <property type="protein sequence ID" value="GFE54834.1"/>
    <property type="molecule type" value="Genomic_DNA"/>
</dbReference>
<protein>
    <submittedName>
        <fullName evidence="1">Spermidine putrescine ABC transporter ATP-binding, putative</fullName>
    </submittedName>
</protein>
<dbReference type="Proteomes" id="UP001057455">
    <property type="component" value="Unassembled WGS sequence"/>
</dbReference>
<dbReference type="GO" id="GO:0005524">
    <property type="term" value="F:ATP binding"/>
    <property type="evidence" value="ECO:0007669"/>
    <property type="project" value="UniProtKB-KW"/>
</dbReference>
<evidence type="ECO:0000313" key="2">
    <source>
        <dbReference type="Proteomes" id="UP001057455"/>
    </source>
</evidence>
<dbReference type="OrthoDB" id="365788at2759"/>
<comment type="caution">
    <text evidence="1">The sequence shown here is derived from an EMBL/GenBank/DDBJ whole genome shotgun (WGS) entry which is preliminary data.</text>
</comment>
<keyword evidence="1" id="KW-0067">ATP-binding</keyword>
<evidence type="ECO:0000313" key="1">
    <source>
        <dbReference type="EMBL" id="GFE54834.1"/>
    </source>
</evidence>
<sequence length="169" mass="18053">MADFITYGADGPGNLFRQTCVNSIGKNPDGPVAQFYYLSAKVYRAVNSALQALQPFKELDCTENANASLHRVPISAIKSEVEEMIRMNSMMAMEPLGGGIDHVGATDVDNIWGNANQVSLPFPGVTDTGTSFDASLGTAMDANGDMVPLDMDQFMELLVACANEVGQPL</sequence>
<gene>
    <name evidence="1" type="ORF">BaOVIS_022380</name>
</gene>
<name>A0A9W5TEL8_BABOV</name>
<reference evidence="1" key="1">
    <citation type="submission" date="2019-12" db="EMBL/GenBank/DDBJ databases">
        <title>Genome sequence of Babesia ovis.</title>
        <authorList>
            <person name="Yamagishi J."/>
            <person name="Sevinc F."/>
            <person name="Xuan X."/>
        </authorList>
    </citation>
    <scope>NUCLEOTIDE SEQUENCE</scope>
    <source>
        <strain evidence="1">Selcuk</strain>
    </source>
</reference>
<dbReference type="AlphaFoldDB" id="A0A9W5TEL8"/>
<keyword evidence="2" id="KW-1185">Reference proteome</keyword>